<feature type="compositionally biased region" description="Low complexity" evidence="1">
    <location>
        <begin position="77"/>
        <end position="94"/>
    </location>
</feature>
<dbReference type="AlphaFoldDB" id="A0A7S4FPU2"/>
<sequence>MHSQRIRVGLSKKEDEYAYNRNDAWLSNMGLACGCRQGAWGCREWGLLHHISVHGGCAAVLCGVVEQHGKPLRNSDTTSTTRTTTTTTTTNNNTIFLEGGP</sequence>
<evidence type="ECO:0000256" key="1">
    <source>
        <dbReference type="SAM" id="MobiDB-lite"/>
    </source>
</evidence>
<accession>A0A7S4FPU2</accession>
<gene>
    <name evidence="2" type="ORF">EGYM00163_LOCUS19292</name>
</gene>
<dbReference type="PROSITE" id="PS51257">
    <property type="entry name" value="PROKAR_LIPOPROTEIN"/>
    <property type="match status" value="1"/>
</dbReference>
<evidence type="ECO:0000313" key="2">
    <source>
        <dbReference type="EMBL" id="CAE0808162.1"/>
    </source>
</evidence>
<name>A0A7S4FPU2_9EUGL</name>
<organism evidence="2">
    <name type="scientific">Eutreptiella gymnastica</name>
    <dbReference type="NCBI Taxonomy" id="73025"/>
    <lineage>
        <taxon>Eukaryota</taxon>
        <taxon>Discoba</taxon>
        <taxon>Euglenozoa</taxon>
        <taxon>Euglenida</taxon>
        <taxon>Spirocuta</taxon>
        <taxon>Euglenophyceae</taxon>
        <taxon>Eutreptiales</taxon>
        <taxon>Eutreptiaceae</taxon>
        <taxon>Eutreptiella</taxon>
    </lineage>
</organism>
<feature type="region of interest" description="Disordered" evidence="1">
    <location>
        <begin position="72"/>
        <end position="101"/>
    </location>
</feature>
<proteinExistence type="predicted"/>
<reference evidence="2" key="1">
    <citation type="submission" date="2021-01" db="EMBL/GenBank/DDBJ databases">
        <authorList>
            <person name="Corre E."/>
            <person name="Pelletier E."/>
            <person name="Niang G."/>
            <person name="Scheremetjew M."/>
            <person name="Finn R."/>
            <person name="Kale V."/>
            <person name="Holt S."/>
            <person name="Cochrane G."/>
            <person name="Meng A."/>
            <person name="Brown T."/>
            <person name="Cohen L."/>
        </authorList>
    </citation>
    <scope>NUCLEOTIDE SEQUENCE</scope>
    <source>
        <strain evidence="2">CCMP1594</strain>
    </source>
</reference>
<dbReference type="EMBL" id="HBJA01054337">
    <property type="protein sequence ID" value="CAE0808162.1"/>
    <property type="molecule type" value="Transcribed_RNA"/>
</dbReference>
<protein>
    <submittedName>
        <fullName evidence="2">Uncharacterized protein</fullName>
    </submittedName>
</protein>